<organism evidence="2 3">
    <name type="scientific">Brooklawnia cerclae</name>
    <dbReference type="NCBI Taxonomy" id="349934"/>
    <lineage>
        <taxon>Bacteria</taxon>
        <taxon>Bacillati</taxon>
        <taxon>Actinomycetota</taxon>
        <taxon>Actinomycetes</taxon>
        <taxon>Propionibacteriales</taxon>
        <taxon>Propionibacteriaceae</taxon>
        <taxon>Brooklawnia</taxon>
    </lineage>
</organism>
<dbReference type="InterPro" id="IPR050282">
    <property type="entry name" value="Cycloisomerase_2"/>
</dbReference>
<evidence type="ECO:0000313" key="3">
    <source>
        <dbReference type="Proteomes" id="UP000749311"/>
    </source>
</evidence>
<keyword evidence="3" id="KW-1185">Reference proteome</keyword>
<evidence type="ECO:0000256" key="1">
    <source>
        <dbReference type="ARBA" id="ARBA00005564"/>
    </source>
</evidence>
<dbReference type="Pfam" id="PF10282">
    <property type="entry name" value="Lactonase"/>
    <property type="match status" value="1"/>
</dbReference>
<name>A0ABX0SIQ7_9ACTN</name>
<proteinExistence type="inferred from homology"/>
<dbReference type="Gene3D" id="2.130.10.10">
    <property type="entry name" value="YVTN repeat-like/Quinoprotein amine dehydrogenase"/>
    <property type="match status" value="1"/>
</dbReference>
<dbReference type="SUPFAM" id="SSF51004">
    <property type="entry name" value="C-terminal (heme d1) domain of cytochrome cd1-nitrite reductase"/>
    <property type="match status" value="1"/>
</dbReference>
<protein>
    <submittedName>
        <fullName evidence="2">6-phosphogluconolactonase</fullName>
        <ecNumber evidence="2">3.1.1.31</ecNumber>
    </submittedName>
</protein>
<dbReference type="InterPro" id="IPR019405">
    <property type="entry name" value="Lactonase_7-beta_prop"/>
</dbReference>
<dbReference type="EMBL" id="JAAMOZ010000001">
    <property type="protein sequence ID" value="NIH57794.1"/>
    <property type="molecule type" value="Genomic_DNA"/>
</dbReference>
<reference evidence="2 3" key="1">
    <citation type="submission" date="2020-02" db="EMBL/GenBank/DDBJ databases">
        <title>Sequencing the genomes of 1000 actinobacteria strains.</title>
        <authorList>
            <person name="Klenk H.-P."/>
        </authorList>
    </citation>
    <scope>NUCLEOTIDE SEQUENCE [LARGE SCALE GENOMIC DNA]</scope>
    <source>
        <strain evidence="2 3">DSM 19609</strain>
    </source>
</reference>
<comment type="similarity">
    <text evidence="1">Belongs to the cycloisomerase 2 family.</text>
</comment>
<gene>
    <name evidence="2" type="ORF">FB473_002439</name>
</gene>
<accession>A0ABX0SIQ7</accession>
<keyword evidence="2" id="KW-0378">Hydrolase</keyword>
<sequence length="342" mass="35989">MSTHLVLVANSRDGSISTFEYAGGDLTPLATSDVGQAGLPFAVDADRGLVHAGVKDPNGVVTLKLDRASGRLERLGRIDAEGAPTYLALSPDGRLLLSASYHQGVGEVWQIGDDGLPTPAGEPIHRPNLHSVAVSADGQFAYFVTLRDDAVLQYRLAPTGELIPLDPPQVDAPAGSGPRHIILDADETSVYVNTEYSGEALHFRRDPDSGLLWFAGATPCVPADRGLGHSRFGADPREEHLIWGADLHLDAAGRVLFCSERNEGTISALPVAEDGSLGTAVAHSAVVPQPRSFAVLPDGALLVASEITPEVGVYDVDANGTLGLRVTHPVGEGANWVEILTR</sequence>
<dbReference type="Proteomes" id="UP000749311">
    <property type="component" value="Unassembled WGS sequence"/>
</dbReference>
<dbReference type="PANTHER" id="PTHR30344:SF1">
    <property type="entry name" value="6-PHOSPHOGLUCONOLACTONASE"/>
    <property type="match status" value="1"/>
</dbReference>
<dbReference type="RefSeq" id="WP_167168081.1">
    <property type="nucleotide sequence ID" value="NZ_BAAAOO010000007.1"/>
</dbReference>
<comment type="caution">
    <text evidence="2">The sequence shown here is derived from an EMBL/GenBank/DDBJ whole genome shotgun (WGS) entry which is preliminary data.</text>
</comment>
<evidence type="ECO:0000313" key="2">
    <source>
        <dbReference type="EMBL" id="NIH57794.1"/>
    </source>
</evidence>
<dbReference type="GO" id="GO:0017057">
    <property type="term" value="F:6-phosphogluconolactonase activity"/>
    <property type="evidence" value="ECO:0007669"/>
    <property type="project" value="UniProtKB-EC"/>
</dbReference>
<dbReference type="InterPro" id="IPR011048">
    <property type="entry name" value="Haem_d1_sf"/>
</dbReference>
<dbReference type="PANTHER" id="PTHR30344">
    <property type="entry name" value="6-PHOSPHOGLUCONOLACTONASE-RELATED"/>
    <property type="match status" value="1"/>
</dbReference>
<dbReference type="InterPro" id="IPR015943">
    <property type="entry name" value="WD40/YVTN_repeat-like_dom_sf"/>
</dbReference>
<dbReference type="EC" id="3.1.1.31" evidence="2"/>